<feature type="transmembrane region" description="Helical" evidence="19">
    <location>
        <begin position="174"/>
        <end position="207"/>
    </location>
</feature>
<dbReference type="AlphaFoldDB" id="A0A2M9G3I4"/>
<dbReference type="EC" id="2.7.8.26" evidence="5 19"/>
<feature type="transmembrane region" description="Helical" evidence="19">
    <location>
        <begin position="228"/>
        <end position="248"/>
    </location>
</feature>
<feature type="transmembrane region" description="Helical" evidence="19">
    <location>
        <begin position="132"/>
        <end position="154"/>
    </location>
</feature>
<dbReference type="GO" id="GO:0051073">
    <property type="term" value="F:adenosylcobinamide-GDP ribazoletransferase activity"/>
    <property type="evidence" value="ECO:0007669"/>
    <property type="project" value="UniProtKB-UniRule"/>
</dbReference>
<dbReference type="Pfam" id="PF02654">
    <property type="entry name" value="CobS"/>
    <property type="match status" value="1"/>
</dbReference>
<evidence type="ECO:0000256" key="14">
    <source>
        <dbReference type="ARBA" id="ARBA00025228"/>
    </source>
</evidence>
<keyword evidence="10 19" id="KW-0812">Transmembrane</keyword>
<dbReference type="GO" id="GO:0005886">
    <property type="term" value="C:plasma membrane"/>
    <property type="evidence" value="ECO:0007669"/>
    <property type="project" value="UniProtKB-SubCell"/>
</dbReference>
<comment type="cofactor">
    <cofactor evidence="1 19">
        <name>Mg(2+)</name>
        <dbReference type="ChEBI" id="CHEBI:18420"/>
    </cofactor>
</comment>
<evidence type="ECO:0000256" key="6">
    <source>
        <dbReference type="ARBA" id="ARBA00015850"/>
    </source>
</evidence>
<evidence type="ECO:0000256" key="12">
    <source>
        <dbReference type="ARBA" id="ARBA00022989"/>
    </source>
</evidence>
<evidence type="ECO:0000256" key="18">
    <source>
        <dbReference type="ARBA" id="ARBA00049504"/>
    </source>
</evidence>
<keyword evidence="7 19" id="KW-1003">Cell membrane</keyword>
<dbReference type="PANTHER" id="PTHR34148">
    <property type="entry name" value="ADENOSYLCOBINAMIDE-GDP RIBAZOLETRANSFERASE"/>
    <property type="match status" value="1"/>
</dbReference>
<comment type="catalytic activity">
    <reaction evidence="17 19">
        <text>alpha-ribazole + adenosylcob(III)inamide-GDP = adenosylcob(III)alamin + GMP + H(+)</text>
        <dbReference type="Rhea" id="RHEA:16049"/>
        <dbReference type="ChEBI" id="CHEBI:10329"/>
        <dbReference type="ChEBI" id="CHEBI:15378"/>
        <dbReference type="ChEBI" id="CHEBI:18408"/>
        <dbReference type="ChEBI" id="CHEBI:58115"/>
        <dbReference type="ChEBI" id="CHEBI:60487"/>
        <dbReference type="EC" id="2.7.8.26"/>
    </reaction>
</comment>
<name>A0A2M9G3I4_9PROT</name>
<evidence type="ECO:0000313" key="21">
    <source>
        <dbReference type="Proteomes" id="UP000229498"/>
    </source>
</evidence>
<dbReference type="NCBIfam" id="TIGR00317">
    <property type="entry name" value="cobS"/>
    <property type="match status" value="1"/>
</dbReference>
<reference evidence="20 21" key="1">
    <citation type="submission" date="2017-11" db="EMBL/GenBank/DDBJ databases">
        <title>Draft genome sequence of Rhizobiales bacterium SY3-13.</title>
        <authorList>
            <person name="Sun C."/>
        </authorList>
    </citation>
    <scope>NUCLEOTIDE SEQUENCE [LARGE SCALE GENOMIC DNA]</scope>
    <source>
        <strain evidence="20 21">SY3-13</strain>
    </source>
</reference>
<keyword evidence="12 19" id="KW-1133">Transmembrane helix</keyword>
<evidence type="ECO:0000256" key="13">
    <source>
        <dbReference type="ARBA" id="ARBA00023136"/>
    </source>
</evidence>
<evidence type="ECO:0000256" key="8">
    <source>
        <dbReference type="ARBA" id="ARBA00022573"/>
    </source>
</evidence>
<evidence type="ECO:0000256" key="2">
    <source>
        <dbReference type="ARBA" id="ARBA00004651"/>
    </source>
</evidence>
<keyword evidence="11 19" id="KW-0460">Magnesium</keyword>
<comment type="catalytic activity">
    <reaction evidence="18 19">
        <text>alpha-ribazole 5'-phosphate + adenosylcob(III)inamide-GDP = adenosylcob(III)alamin 5'-phosphate + GMP + H(+)</text>
        <dbReference type="Rhea" id="RHEA:23560"/>
        <dbReference type="ChEBI" id="CHEBI:15378"/>
        <dbReference type="ChEBI" id="CHEBI:57918"/>
        <dbReference type="ChEBI" id="CHEBI:58115"/>
        <dbReference type="ChEBI" id="CHEBI:60487"/>
        <dbReference type="ChEBI" id="CHEBI:60493"/>
        <dbReference type="EC" id="2.7.8.26"/>
    </reaction>
</comment>
<evidence type="ECO:0000256" key="7">
    <source>
        <dbReference type="ARBA" id="ARBA00022475"/>
    </source>
</evidence>
<dbReference type="GO" id="GO:0008818">
    <property type="term" value="F:cobalamin 5'-phosphate synthase activity"/>
    <property type="evidence" value="ECO:0007669"/>
    <property type="project" value="UniProtKB-UniRule"/>
</dbReference>
<evidence type="ECO:0000256" key="1">
    <source>
        <dbReference type="ARBA" id="ARBA00001946"/>
    </source>
</evidence>
<evidence type="ECO:0000256" key="17">
    <source>
        <dbReference type="ARBA" id="ARBA00048623"/>
    </source>
</evidence>
<dbReference type="UniPathway" id="UPA00148">
    <property type="reaction ID" value="UER00238"/>
</dbReference>
<keyword evidence="13 19" id="KW-0472">Membrane</keyword>
<gene>
    <name evidence="19 20" type="primary">cobS</name>
    <name evidence="20" type="ORF">CVT23_07810</name>
</gene>
<dbReference type="HAMAP" id="MF_00719">
    <property type="entry name" value="CobS"/>
    <property type="match status" value="1"/>
</dbReference>
<feature type="transmembrane region" description="Helical" evidence="19">
    <location>
        <begin position="57"/>
        <end position="75"/>
    </location>
</feature>
<keyword evidence="9 19" id="KW-0808">Transferase</keyword>
<feature type="transmembrane region" description="Helical" evidence="19">
    <location>
        <begin position="29"/>
        <end position="50"/>
    </location>
</feature>
<feature type="transmembrane region" description="Helical" evidence="19">
    <location>
        <begin position="105"/>
        <end position="125"/>
    </location>
</feature>
<evidence type="ECO:0000256" key="16">
    <source>
        <dbReference type="ARBA" id="ARBA00032853"/>
    </source>
</evidence>
<keyword evidence="21" id="KW-1185">Reference proteome</keyword>
<evidence type="ECO:0000256" key="3">
    <source>
        <dbReference type="ARBA" id="ARBA00004663"/>
    </source>
</evidence>
<comment type="similarity">
    <text evidence="4 19">Belongs to the CobS family.</text>
</comment>
<evidence type="ECO:0000313" key="20">
    <source>
        <dbReference type="EMBL" id="PJK30282.1"/>
    </source>
</evidence>
<comment type="caution">
    <text evidence="20">The sequence shown here is derived from an EMBL/GenBank/DDBJ whole genome shotgun (WGS) entry which is preliminary data.</text>
</comment>
<evidence type="ECO:0000256" key="9">
    <source>
        <dbReference type="ARBA" id="ARBA00022679"/>
    </source>
</evidence>
<evidence type="ECO:0000256" key="4">
    <source>
        <dbReference type="ARBA" id="ARBA00010561"/>
    </source>
</evidence>
<proteinExistence type="inferred from homology"/>
<evidence type="ECO:0000256" key="5">
    <source>
        <dbReference type="ARBA" id="ARBA00013200"/>
    </source>
</evidence>
<evidence type="ECO:0000256" key="15">
    <source>
        <dbReference type="ARBA" id="ARBA00032605"/>
    </source>
</evidence>
<organism evidence="20 21">
    <name type="scientific">Minwuia thermotolerans</name>
    <dbReference type="NCBI Taxonomy" id="2056226"/>
    <lineage>
        <taxon>Bacteria</taxon>
        <taxon>Pseudomonadati</taxon>
        <taxon>Pseudomonadota</taxon>
        <taxon>Alphaproteobacteria</taxon>
        <taxon>Minwuiales</taxon>
        <taxon>Minwuiaceae</taxon>
        <taxon>Minwuia</taxon>
    </lineage>
</organism>
<keyword evidence="8 19" id="KW-0169">Cobalamin biosynthesis</keyword>
<evidence type="ECO:0000256" key="11">
    <source>
        <dbReference type="ARBA" id="ARBA00022842"/>
    </source>
</evidence>
<dbReference type="EMBL" id="PHIG01000029">
    <property type="protein sequence ID" value="PJK30282.1"/>
    <property type="molecule type" value="Genomic_DNA"/>
</dbReference>
<comment type="pathway">
    <text evidence="3 19">Cofactor biosynthesis; adenosylcobalamin biosynthesis; adenosylcobalamin from cob(II)yrinate a,c-diamide: step 7/7.</text>
</comment>
<comment type="function">
    <text evidence="14 19">Joins adenosylcobinamide-GDP and alpha-ribazole to generate adenosylcobalamin (Ado-cobalamin). Also synthesizes adenosylcobalamin 5'-phosphate from adenosylcobinamide-GDP and alpha-ribazole 5'-phosphate.</text>
</comment>
<evidence type="ECO:0000256" key="10">
    <source>
        <dbReference type="ARBA" id="ARBA00022692"/>
    </source>
</evidence>
<protein>
    <recommendedName>
        <fullName evidence="6 19">Adenosylcobinamide-GDP ribazoletransferase</fullName>
        <ecNumber evidence="5 19">2.7.8.26</ecNumber>
    </recommendedName>
    <alternativeName>
        <fullName evidence="16 19">Cobalamin synthase</fullName>
    </alternativeName>
    <alternativeName>
        <fullName evidence="15 19">Cobalamin-5'-phosphate synthase</fullName>
    </alternativeName>
</protein>
<dbReference type="GO" id="GO:0009236">
    <property type="term" value="P:cobalamin biosynthetic process"/>
    <property type="evidence" value="ECO:0007669"/>
    <property type="project" value="UniProtKB-UniRule"/>
</dbReference>
<sequence>MALALAWLTRLPVRFPARGGGERTLAEAVWAFPLAGVVVAAAGAAAFVVAHCFGGPGLLAAVLAVAAMVVVTGALHEDGVADFFDGLGARGGRTARLAAMRDSHVGVYGVIALILLLAARVAALSGLSGGEALAALLAAATLSRAAMAWLMLTGAPARTDGAGRAAGEPGEGAVAAAGGLALLALVAAAVVAPFGIAGLVLAPVLALTVAEAVGRRAARRFGGYTGDVLGAACVLSETAVLILLALLLA</sequence>
<comment type="subcellular location">
    <subcellularLocation>
        <location evidence="2 19">Cell membrane</location>
        <topology evidence="2 19">Multi-pass membrane protein</topology>
    </subcellularLocation>
</comment>
<dbReference type="InterPro" id="IPR003805">
    <property type="entry name" value="CobS"/>
</dbReference>
<dbReference type="PANTHER" id="PTHR34148:SF1">
    <property type="entry name" value="ADENOSYLCOBINAMIDE-GDP RIBAZOLETRANSFERASE"/>
    <property type="match status" value="1"/>
</dbReference>
<evidence type="ECO:0000256" key="19">
    <source>
        <dbReference type="HAMAP-Rule" id="MF_00719"/>
    </source>
</evidence>
<accession>A0A2M9G3I4</accession>
<dbReference type="Proteomes" id="UP000229498">
    <property type="component" value="Unassembled WGS sequence"/>
</dbReference>